<dbReference type="InterPro" id="IPR015500">
    <property type="entry name" value="Peptidase_S8_subtilisin-rel"/>
</dbReference>
<dbReference type="SUPFAM" id="SSF52743">
    <property type="entry name" value="Subtilisin-like"/>
    <property type="match status" value="1"/>
</dbReference>
<dbReference type="Gene3D" id="3.50.30.30">
    <property type="match status" value="1"/>
</dbReference>
<evidence type="ECO:0000256" key="3">
    <source>
        <dbReference type="ARBA" id="ARBA00022729"/>
    </source>
</evidence>
<dbReference type="GO" id="GO:0016020">
    <property type="term" value="C:membrane"/>
    <property type="evidence" value="ECO:0007669"/>
    <property type="project" value="InterPro"/>
</dbReference>
<dbReference type="GO" id="GO:0006508">
    <property type="term" value="P:proteolysis"/>
    <property type="evidence" value="ECO:0007669"/>
    <property type="project" value="UniProtKB-KW"/>
</dbReference>
<feature type="compositionally biased region" description="Basic and acidic residues" evidence="9">
    <location>
        <begin position="95"/>
        <end position="112"/>
    </location>
</feature>
<keyword evidence="5 7" id="KW-0720">Serine protease</keyword>
<dbReference type="Pfam" id="PF00082">
    <property type="entry name" value="Peptidase_S8"/>
    <property type="match status" value="1"/>
</dbReference>
<dbReference type="EMBL" id="JAPDMZ010000318">
    <property type="protein sequence ID" value="KAK0543894.1"/>
    <property type="molecule type" value="Genomic_DNA"/>
</dbReference>
<feature type="domain" description="C5a peptidase/Subtilisin-like protease SBT2-like Fn3-like" evidence="13">
    <location>
        <begin position="1271"/>
        <end position="1379"/>
    </location>
</feature>
<proteinExistence type="inferred from homology"/>
<dbReference type="GO" id="GO:0004252">
    <property type="term" value="F:serine-type endopeptidase activity"/>
    <property type="evidence" value="ECO:0007669"/>
    <property type="project" value="UniProtKB-UniRule"/>
</dbReference>
<feature type="domain" description="Peptidase S8/S53" evidence="11">
    <location>
        <begin position="805"/>
        <end position="1230"/>
    </location>
</feature>
<feature type="region of interest" description="Disordered" evidence="9">
    <location>
        <begin position="177"/>
        <end position="198"/>
    </location>
</feature>
<feature type="active site" description="Charge relay system" evidence="6 7">
    <location>
        <position position="1189"/>
    </location>
</feature>
<organism evidence="14 15">
    <name type="scientific">Tilletia horrida</name>
    <dbReference type="NCBI Taxonomy" id="155126"/>
    <lineage>
        <taxon>Eukaryota</taxon>
        <taxon>Fungi</taxon>
        <taxon>Dikarya</taxon>
        <taxon>Basidiomycota</taxon>
        <taxon>Ustilaginomycotina</taxon>
        <taxon>Exobasidiomycetes</taxon>
        <taxon>Tilletiales</taxon>
        <taxon>Tilletiaceae</taxon>
        <taxon>Tilletia</taxon>
    </lineage>
</organism>
<evidence type="ECO:0000259" key="11">
    <source>
        <dbReference type="Pfam" id="PF00082"/>
    </source>
</evidence>
<comment type="similarity">
    <text evidence="1 7 8">Belongs to the peptidase S8 family.</text>
</comment>
<dbReference type="PROSITE" id="PS00138">
    <property type="entry name" value="SUBTILASE_SER"/>
    <property type="match status" value="1"/>
</dbReference>
<keyword evidence="4 7" id="KW-0378">Hydrolase</keyword>
<dbReference type="PANTHER" id="PTHR21329:SF3">
    <property type="entry name" value="PHOSPHATIDYLINOSITOL N-ACETYLGLUCOSAMINYLTRANSFERASE SUBUNIT Q"/>
    <property type="match status" value="1"/>
</dbReference>
<evidence type="ECO:0000259" key="13">
    <source>
        <dbReference type="Pfam" id="PF06280"/>
    </source>
</evidence>
<keyword evidence="2 7" id="KW-0645">Protease</keyword>
<evidence type="ECO:0000256" key="1">
    <source>
        <dbReference type="ARBA" id="ARBA00011073"/>
    </source>
</evidence>
<evidence type="ECO:0008006" key="16">
    <source>
        <dbReference type="Google" id="ProtNLM"/>
    </source>
</evidence>
<dbReference type="Pfam" id="PF02225">
    <property type="entry name" value="PA"/>
    <property type="match status" value="1"/>
</dbReference>
<dbReference type="InterPro" id="IPR022398">
    <property type="entry name" value="Peptidase_S8_His-AS"/>
</dbReference>
<dbReference type="InterPro" id="IPR023827">
    <property type="entry name" value="Peptidase_S8_Asp-AS"/>
</dbReference>
<dbReference type="Pfam" id="PF05024">
    <property type="entry name" value="Gpi1"/>
    <property type="match status" value="1"/>
</dbReference>
<evidence type="ECO:0000256" key="2">
    <source>
        <dbReference type="ARBA" id="ARBA00022670"/>
    </source>
</evidence>
<keyword evidence="15" id="KW-1185">Reference proteome</keyword>
<comment type="caution">
    <text evidence="14">The sequence shown here is derived from an EMBL/GenBank/DDBJ whole genome shotgun (WGS) entry which is preliminary data.</text>
</comment>
<dbReference type="PRINTS" id="PR00723">
    <property type="entry name" value="SUBTILISIN"/>
</dbReference>
<dbReference type="InterPro" id="IPR036852">
    <property type="entry name" value="Peptidase_S8/S53_dom_sf"/>
</dbReference>
<protein>
    <recommendedName>
        <fullName evidence="16">Peptidase S8/S53 domain-containing protein</fullName>
    </recommendedName>
</protein>
<evidence type="ECO:0000256" key="5">
    <source>
        <dbReference type="ARBA" id="ARBA00022825"/>
    </source>
</evidence>
<evidence type="ECO:0000256" key="7">
    <source>
        <dbReference type="PROSITE-ProRule" id="PRU01240"/>
    </source>
</evidence>
<dbReference type="GO" id="GO:0006506">
    <property type="term" value="P:GPI anchor biosynthetic process"/>
    <property type="evidence" value="ECO:0007669"/>
    <property type="project" value="InterPro"/>
</dbReference>
<evidence type="ECO:0000256" key="4">
    <source>
        <dbReference type="ARBA" id="ARBA00022801"/>
    </source>
</evidence>
<name>A0AAN6JPI1_9BASI</name>
<dbReference type="InterPro" id="IPR003137">
    <property type="entry name" value="PA_domain"/>
</dbReference>
<dbReference type="InterPro" id="IPR000209">
    <property type="entry name" value="Peptidase_S8/S53_dom"/>
</dbReference>
<evidence type="ECO:0000313" key="14">
    <source>
        <dbReference type="EMBL" id="KAK0543894.1"/>
    </source>
</evidence>
<feature type="transmembrane region" description="Helical" evidence="10">
    <location>
        <begin position="512"/>
        <end position="535"/>
    </location>
</feature>
<evidence type="ECO:0000256" key="10">
    <source>
        <dbReference type="SAM" id="Phobius"/>
    </source>
</evidence>
<evidence type="ECO:0000256" key="6">
    <source>
        <dbReference type="PIRSR" id="PIRSR615500-1"/>
    </source>
</evidence>
<evidence type="ECO:0000256" key="9">
    <source>
        <dbReference type="SAM" id="MobiDB-lite"/>
    </source>
</evidence>
<feature type="transmembrane region" description="Helical" evidence="10">
    <location>
        <begin position="559"/>
        <end position="584"/>
    </location>
</feature>
<reference evidence="14" key="1">
    <citation type="journal article" date="2023" name="PhytoFront">
        <title>Draft Genome Resources of Seven Strains of Tilletia horrida, Causal Agent of Kernel Smut of Rice.</title>
        <authorList>
            <person name="Khanal S."/>
            <person name="Antony Babu S."/>
            <person name="Zhou X.G."/>
        </authorList>
    </citation>
    <scope>NUCLEOTIDE SEQUENCE</scope>
    <source>
        <strain evidence="14">TX6</strain>
    </source>
</reference>
<dbReference type="PROSITE" id="PS00136">
    <property type="entry name" value="SUBTILASE_ASP"/>
    <property type="match status" value="1"/>
</dbReference>
<dbReference type="InterPro" id="IPR010435">
    <property type="entry name" value="C5a/SBT2-like_Fn3"/>
</dbReference>
<evidence type="ECO:0000259" key="12">
    <source>
        <dbReference type="Pfam" id="PF02225"/>
    </source>
</evidence>
<feature type="active site" description="Charge relay system" evidence="6 7">
    <location>
        <position position="814"/>
    </location>
</feature>
<keyword evidence="3" id="KW-0732">Signal</keyword>
<dbReference type="Proteomes" id="UP001176517">
    <property type="component" value="Unassembled WGS sequence"/>
</dbReference>
<dbReference type="Gene3D" id="2.60.40.10">
    <property type="entry name" value="Immunoglobulins"/>
    <property type="match status" value="1"/>
</dbReference>
<feature type="active site" description="Charge relay system" evidence="6 7">
    <location>
        <position position="869"/>
    </location>
</feature>
<dbReference type="InterPro" id="IPR013783">
    <property type="entry name" value="Ig-like_fold"/>
</dbReference>
<keyword evidence="10" id="KW-1133">Transmembrane helix</keyword>
<feature type="compositionally biased region" description="Low complexity" evidence="9">
    <location>
        <begin position="63"/>
        <end position="74"/>
    </location>
</feature>
<dbReference type="PROSITE" id="PS00137">
    <property type="entry name" value="SUBTILASE_HIS"/>
    <property type="match status" value="1"/>
</dbReference>
<evidence type="ECO:0000313" key="15">
    <source>
        <dbReference type="Proteomes" id="UP001176517"/>
    </source>
</evidence>
<keyword evidence="10" id="KW-0472">Membrane</keyword>
<feature type="domain" description="PA" evidence="12">
    <location>
        <begin position="1035"/>
        <end position="1115"/>
    </location>
</feature>
<dbReference type="GO" id="GO:0005783">
    <property type="term" value="C:endoplasmic reticulum"/>
    <property type="evidence" value="ECO:0007669"/>
    <property type="project" value="TreeGrafter"/>
</dbReference>
<dbReference type="Pfam" id="PF06280">
    <property type="entry name" value="fn3_5"/>
    <property type="match status" value="1"/>
</dbReference>
<feature type="compositionally biased region" description="Low complexity" evidence="9">
    <location>
        <begin position="122"/>
        <end position="133"/>
    </location>
</feature>
<dbReference type="Gene3D" id="3.40.50.200">
    <property type="entry name" value="Peptidase S8/S53 domain"/>
    <property type="match status" value="1"/>
</dbReference>
<dbReference type="InterPro" id="IPR007720">
    <property type="entry name" value="PigQ/GPI1"/>
</dbReference>
<dbReference type="InterPro" id="IPR023828">
    <property type="entry name" value="Peptidase_S8_Ser-AS"/>
</dbReference>
<sequence length="1550" mass="167761">MPRTVRIFLPLDLARHRPASLLGWAVAGQHWGSDDELLIVVAGSADTTRSTARLPLNERVPPLRRLGSLLPPSSETHDGSTSHTVGQSWRAKGKARQEEDRPPLDVDLDLRLRLASPNLRTSRPSQRQSPSSSHKIELSNLIIDGQNALAESTAIIQIFCYRPPQSNALQFMSLSPVPTPPAHAPEQTLPSSSQSGSVSIGALSHSEHVLQVALEESVAADPLRRTGIRPHDTKKGTSFRLAIDLINEVTSSLNRSPSERLESRPTGSETPRLDSMTALERIHRAGVRPLVNGAVLTSARCIRILRRLLNASMYIPFRRQTLCLVDILATAKQLDVRFNQLLIWPQLSHKLRKLRISGTLPARAISPSYMSVWNGVWLVANDLILGQTVGHFLRTNKDPIAELLSHALHQHTVIDVLGLLDWLGNWPAGLKLNTELSRFFGDMYSGTTQLWAQLVLHTSDGQSHPSGLGLGSASCIAHIIDIVGICGQFGGLTLILAMSVDLVNFWTLHLHLIYLVSKAIFDWFVYGIDVLFQVFRGKKRNALRGGRVDNAEYELDQRLLGTILFTLLVFLFPTVGVYYLPFAMAEWVRAGVRSQVLELGLAMLNHVPLFALMLRVKDPQRIPAGVELEEVSSEELFETGAAPVGPAAHAKRIDVTDQRTSSERRTSKTAVIAVFKNDNLYKPASNDRTPRVNTTFHDGFVRFLNQRKIAYTSRFNFTDDRMPLAMSLSLFNAKDVGTLYAYPPVQSVEQIQSGGVNSFQKHVIRTSQPHQAHQSRAASAALPKDVYGPHIMIGADLLHNEGQYGAGVKIGVVDTGVDHTHPAFGNCYGKPGCTVVGGYGFVSDSNSLVQTKDSRPDCNNYGVESSWGHGTHVAGVVGADDRTRNFTGIVPKAFLSPYRIAGCTGNSAPDIAAAGLQRAFFDGMDVISMSFSFPPGWSSSFISTLANRLTELGAVVVTSLGNGGESGLFVGNSPAIAPGVHSVAAVENQYLSSWTYTIAIGTTQSSSTYLSNDAFQFNKSAKLPVYTTSKRILDPNDACNQLPSSTPDLSKYAVLIAKAKNCVTTLQINNAKDAGAKVIIIYNDKTDEPIYVDEYLDVEDTTQAAGISYEDGVKIANAIYSKKTVTLDFSKSHGAVQQNNITGGLIGDYSEYGPTWDAGGVPSSAGIGGLVMSTWPVNAGSYAVLSGTSFSTPMVAGAMALYKSIKGNTETPKELSAIFMSTAKPVPYAKDSPVLDTVARQGAGLINIYQAVKSISRVTPAQLLLNDTHFFQGNQDVTIKNIGSVSQQFTVQHLPAGTVYAQDGSGKGVYYDGPVRPVAKDQATVKFSPASFTVAPGQSQKVGLTFTHPSADPLKLAVYSGYVQIKSNQEFGTLTVPYLGIGANFSSLQTLNTTRDEDDGIAQPTLRGQSANTITANETFSLNSTDQPSLVWGLNLGSPLATVLLVNANTTYTPSLRQGSSKFTPVCSKVRSSDVVATILTSRNKDRDLGDPSYTFIGSTWTDSKGVTRKVPNGKFRVLLRVLKPNSDPANDCSYESFLSRAFTVKQGAS</sequence>
<gene>
    <name evidence="14" type="ORF">OC846_006251</name>
</gene>
<evidence type="ECO:0000256" key="8">
    <source>
        <dbReference type="RuleBase" id="RU003355"/>
    </source>
</evidence>
<feature type="region of interest" description="Disordered" evidence="9">
    <location>
        <begin position="63"/>
        <end position="135"/>
    </location>
</feature>
<dbReference type="PANTHER" id="PTHR21329">
    <property type="entry name" value="PHOSPHATIDYLINOSITOL N-ACETYLGLUCOSAMINYLTRANSFERASE SUBUNIT Q-RELATED"/>
    <property type="match status" value="1"/>
</dbReference>
<dbReference type="PROSITE" id="PS51892">
    <property type="entry name" value="SUBTILASE"/>
    <property type="match status" value="1"/>
</dbReference>
<keyword evidence="10" id="KW-0812">Transmembrane</keyword>
<accession>A0AAN6JPI1</accession>